<dbReference type="EC" id="3.5.4.2" evidence="5"/>
<evidence type="ECO:0000256" key="3">
    <source>
        <dbReference type="ARBA" id="ARBA00022833"/>
    </source>
</evidence>
<dbReference type="InterPro" id="IPR001365">
    <property type="entry name" value="A_deaminase_dom"/>
</dbReference>
<keyword evidence="2 5" id="KW-0378">Hydrolase</keyword>
<dbReference type="InterPro" id="IPR006330">
    <property type="entry name" value="Ado/ade_deaminase"/>
</dbReference>
<name>A0ABQ2JTF2_9SPHN</name>
<protein>
    <recommendedName>
        <fullName evidence="5">Adenine deaminase</fullName>
        <shortName evidence="5">ADE</shortName>
        <ecNumber evidence="5">3.5.4.2</ecNumber>
    </recommendedName>
    <alternativeName>
        <fullName evidence="5">Adenine aminohydrolase</fullName>
        <shortName evidence="5">AAH</shortName>
    </alternativeName>
</protein>
<comment type="similarity">
    <text evidence="5">Belongs to the metallo-dependent hydrolases superfamily. Adenosine and AMP deaminases family. Adenine deaminase type 2 subfamily.</text>
</comment>
<dbReference type="InterPro" id="IPR032466">
    <property type="entry name" value="Metal_Hydrolase"/>
</dbReference>
<feature type="binding site" evidence="5">
    <location>
        <position position="17"/>
    </location>
    <ligand>
        <name>Zn(2+)</name>
        <dbReference type="ChEBI" id="CHEBI:29105"/>
        <note>catalytic</note>
    </ligand>
</feature>
<dbReference type="NCBIfam" id="TIGR01430">
    <property type="entry name" value="aden_deam"/>
    <property type="match status" value="1"/>
</dbReference>
<dbReference type="CDD" id="cd01320">
    <property type="entry name" value="ADA"/>
    <property type="match status" value="1"/>
</dbReference>
<comment type="cofactor">
    <cofactor evidence="5">
        <name>Zn(2+)</name>
        <dbReference type="ChEBI" id="CHEBI:29105"/>
    </cofactor>
    <text evidence="5">Binds 1 zinc ion per subunit.</text>
</comment>
<feature type="active site" description="Proton donor" evidence="5">
    <location>
        <position position="200"/>
    </location>
</feature>
<keyword evidence="1 5" id="KW-0479">Metal-binding</keyword>
<sequence length="338" mass="36897">MTDLDSFITGLPKAELHLHIEGSLEPELMFELAKRNGIDIPYASVEDVRAAYAFSNLQDFLDIYYAGANVLRTRQDFHDLAAAYFDRIAADGVVHAEIMFDPQTHTDRGIPFADVIEGLLSGMAEAEAKHGITSKLILSFLRHLSEEAAFDTLAMAEPWLDQIEAVGLDSSEVGHPPVKFAQVFEAAHAKGLKITAHAGEEGPPEYVYQALDLLHVDRIDHGNRSLEDPDLVARLAAMGMTLTVCPLSNLKLCVVDDLADHPVDRMLALGLKATVNSDDPAYFGGYIGDNFRAVAKARGLDREAIVTLARNSFTGSFLPPKAIAEHLEKLDAYVEAQG</sequence>
<dbReference type="SUPFAM" id="SSF51556">
    <property type="entry name" value="Metallo-dependent hydrolases"/>
    <property type="match status" value="1"/>
</dbReference>
<proteinExistence type="inferred from homology"/>
<comment type="caution">
    <text evidence="7">The sequence shown here is derived from an EMBL/GenBank/DDBJ whole genome shotgun (WGS) entry which is preliminary data.</text>
</comment>
<feature type="binding site" evidence="5">
    <location>
        <position position="197"/>
    </location>
    <ligand>
        <name>Zn(2+)</name>
        <dbReference type="ChEBI" id="CHEBI:29105"/>
        <note>catalytic</note>
    </ligand>
</feature>
<reference evidence="8" key="1">
    <citation type="journal article" date="2019" name="Int. J. Syst. Evol. Microbiol.">
        <title>The Global Catalogue of Microorganisms (GCM) 10K type strain sequencing project: providing services to taxonomists for standard genome sequencing and annotation.</title>
        <authorList>
            <consortium name="The Broad Institute Genomics Platform"/>
            <consortium name="The Broad Institute Genome Sequencing Center for Infectious Disease"/>
            <person name="Wu L."/>
            <person name="Ma J."/>
        </authorList>
    </citation>
    <scope>NUCLEOTIDE SEQUENCE [LARGE SCALE GENOMIC DNA]</scope>
    <source>
        <strain evidence="8">CGMCC 1.6784</strain>
    </source>
</reference>
<dbReference type="PANTHER" id="PTHR43114:SF6">
    <property type="entry name" value="ADENINE DEAMINASE"/>
    <property type="match status" value="1"/>
</dbReference>
<comment type="catalytic activity">
    <reaction evidence="5">
        <text>adenine + H2O + H(+) = hypoxanthine + NH4(+)</text>
        <dbReference type="Rhea" id="RHEA:23688"/>
        <dbReference type="ChEBI" id="CHEBI:15377"/>
        <dbReference type="ChEBI" id="CHEBI:15378"/>
        <dbReference type="ChEBI" id="CHEBI:16708"/>
        <dbReference type="ChEBI" id="CHEBI:17368"/>
        <dbReference type="ChEBI" id="CHEBI:28938"/>
        <dbReference type="EC" id="3.5.4.2"/>
    </reaction>
</comment>
<gene>
    <name evidence="7" type="ORF">GCM10011349_30440</name>
</gene>
<dbReference type="Gene3D" id="3.20.20.140">
    <property type="entry name" value="Metal-dependent hydrolases"/>
    <property type="match status" value="1"/>
</dbReference>
<dbReference type="NCBIfam" id="NF006850">
    <property type="entry name" value="PRK09358.1-6"/>
    <property type="match status" value="1"/>
</dbReference>
<dbReference type="Pfam" id="PF00962">
    <property type="entry name" value="A_deaminase"/>
    <property type="match status" value="1"/>
</dbReference>
<comment type="function">
    <text evidence="5">Catalyzes the hydrolytic deamination of adenine to hypoxanthine. Plays an important role in the purine salvage pathway and in nitrogen catabolism.</text>
</comment>
<evidence type="ECO:0000313" key="7">
    <source>
        <dbReference type="EMBL" id="GGN54612.1"/>
    </source>
</evidence>
<feature type="domain" description="Adenosine deaminase" evidence="6">
    <location>
        <begin position="12"/>
        <end position="332"/>
    </location>
</feature>
<feature type="binding site" evidence="5">
    <location>
        <position position="19"/>
    </location>
    <ligand>
        <name>Zn(2+)</name>
        <dbReference type="ChEBI" id="CHEBI:29105"/>
        <note>catalytic</note>
    </ligand>
</feature>
<evidence type="ECO:0000256" key="4">
    <source>
        <dbReference type="ARBA" id="ARBA00023080"/>
    </source>
</evidence>
<evidence type="ECO:0000256" key="5">
    <source>
        <dbReference type="HAMAP-Rule" id="MF_01962"/>
    </source>
</evidence>
<keyword evidence="4 5" id="KW-0546">Nucleotide metabolism</keyword>
<evidence type="ECO:0000256" key="1">
    <source>
        <dbReference type="ARBA" id="ARBA00022723"/>
    </source>
</evidence>
<accession>A0ABQ2JTF2</accession>
<dbReference type="EMBL" id="BMLK01000014">
    <property type="protein sequence ID" value="GGN54612.1"/>
    <property type="molecule type" value="Genomic_DNA"/>
</dbReference>
<keyword evidence="3 5" id="KW-0862">Zinc</keyword>
<organism evidence="7 8">
    <name type="scientific">Novosphingobium indicum</name>
    <dbReference type="NCBI Taxonomy" id="462949"/>
    <lineage>
        <taxon>Bacteria</taxon>
        <taxon>Pseudomonadati</taxon>
        <taxon>Pseudomonadota</taxon>
        <taxon>Alphaproteobacteria</taxon>
        <taxon>Sphingomonadales</taxon>
        <taxon>Sphingomonadaceae</taxon>
        <taxon>Novosphingobium</taxon>
    </lineage>
</organism>
<dbReference type="RefSeq" id="WP_188820917.1">
    <property type="nucleotide sequence ID" value="NZ_BMLK01000014.1"/>
</dbReference>
<evidence type="ECO:0000256" key="2">
    <source>
        <dbReference type="ARBA" id="ARBA00022801"/>
    </source>
</evidence>
<evidence type="ECO:0000313" key="8">
    <source>
        <dbReference type="Proteomes" id="UP000605099"/>
    </source>
</evidence>
<keyword evidence="8" id="KW-1185">Reference proteome</keyword>
<feature type="binding site" evidence="5">
    <location>
        <position position="279"/>
    </location>
    <ligand>
        <name>substrate</name>
    </ligand>
</feature>
<dbReference type="PANTHER" id="PTHR43114">
    <property type="entry name" value="ADENINE DEAMINASE"/>
    <property type="match status" value="1"/>
</dbReference>
<dbReference type="Proteomes" id="UP000605099">
    <property type="component" value="Unassembled WGS sequence"/>
</dbReference>
<feature type="site" description="Important for catalytic activity" evidence="5">
    <location>
        <position position="221"/>
    </location>
</feature>
<feature type="binding site" evidence="5">
    <location>
        <position position="278"/>
    </location>
    <ligand>
        <name>Zn(2+)</name>
        <dbReference type="ChEBI" id="CHEBI:29105"/>
        <note>catalytic</note>
    </ligand>
</feature>
<dbReference type="InterPro" id="IPR028892">
    <property type="entry name" value="ADE"/>
</dbReference>
<evidence type="ECO:0000259" key="6">
    <source>
        <dbReference type="Pfam" id="PF00962"/>
    </source>
</evidence>
<dbReference type="HAMAP" id="MF_01962">
    <property type="entry name" value="Adenine_deaminase"/>
    <property type="match status" value="1"/>
</dbReference>